<dbReference type="Proteomes" id="UP001249851">
    <property type="component" value="Unassembled WGS sequence"/>
</dbReference>
<feature type="region of interest" description="Disordered" evidence="1">
    <location>
        <begin position="19"/>
        <end position="43"/>
    </location>
</feature>
<dbReference type="Pfam" id="PF01852">
    <property type="entry name" value="START"/>
    <property type="match status" value="1"/>
</dbReference>
<evidence type="ECO:0000313" key="5">
    <source>
        <dbReference type="EMBL" id="KAK2550159.1"/>
    </source>
</evidence>
<evidence type="ECO:0000256" key="2">
    <source>
        <dbReference type="SAM" id="Phobius"/>
    </source>
</evidence>
<comment type="caution">
    <text evidence="5">The sequence shown here is derived from an EMBL/GenBank/DDBJ whole genome shotgun (WGS) entry which is preliminary data.</text>
</comment>
<feature type="chain" id="PRO_5042085748" description="START domain-containing protein" evidence="3">
    <location>
        <begin position="23"/>
        <end position="407"/>
    </location>
</feature>
<dbReference type="InterPro" id="IPR002913">
    <property type="entry name" value="START_lipid-bd_dom"/>
</dbReference>
<feature type="domain" description="START" evidence="4">
    <location>
        <begin position="209"/>
        <end position="406"/>
    </location>
</feature>
<evidence type="ECO:0000259" key="4">
    <source>
        <dbReference type="PROSITE" id="PS50848"/>
    </source>
</evidence>
<sequence>MLRSNVLTMILLFMIRSSPTKSQTPYSNGTEQDNGQLNNHTVSPQTTTASLLTNRTKTNSATSITTLITATTKDKTKTLSSASLLHVESTLKVQVTQKPTGNQHADRKKRRVTWLSVTIALAICLSAVGVGVALYFVRWKKKKKIKEGFQEEMATICLHQYSDALDQALTVIKIFPMARSDKEESFRSISYDEELERAKWFKEDLDKGSGWTVAGEGPGYTYWIKTIQGDDVPVKIVYFIDMPFPAKVFSELLDPQNLKARNDWDKAFVEHEILEAYPEDGGYVTYMRALLSFPLRDRSFVLYLPPAKEVDWYGEKAIFMLIKNASHPRRPEGDDGLVRAKNGGNFYVVTPDETQPEAACKIFGLTNNLYNGWIPKRTEWMQRRIVPRKFNEWRDNMVEGYYKYFKN</sequence>
<dbReference type="InterPro" id="IPR023393">
    <property type="entry name" value="START-like_dom_sf"/>
</dbReference>
<gene>
    <name evidence="5" type="ORF">P5673_029194</name>
</gene>
<protein>
    <recommendedName>
        <fullName evidence="4">START domain-containing protein</fullName>
    </recommendedName>
</protein>
<dbReference type="AlphaFoldDB" id="A0AAD9UU77"/>
<dbReference type="GO" id="GO:0008289">
    <property type="term" value="F:lipid binding"/>
    <property type="evidence" value="ECO:0007669"/>
    <property type="project" value="InterPro"/>
</dbReference>
<keyword evidence="2" id="KW-1133">Transmembrane helix</keyword>
<reference evidence="5" key="2">
    <citation type="journal article" date="2023" name="Science">
        <title>Genomic signatures of disease resistance in endangered staghorn corals.</title>
        <authorList>
            <person name="Vollmer S.V."/>
            <person name="Selwyn J.D."/>
            <person name="Despard B.A."/>
            <person name="Roesel C.L."/>
        </authorList>
    </citation>
    <scope>NUCLEOTIDE SEQUENCE</scope>
    <source>
        <strain evidence="5">K2</strain>
    </source>
</reference>
<dbReference type="CDD" id="cd00177">
    <property type="entry name" value="START"/>
    <property type="match status" value="1"/>
</dbReference>
<keyword evidence="6" id="KW-1185">Reference proteome</keyword>
<keyword evidence="3" id="KW-0732">Signal</keyword>
<keyword evidence="2" id="KW-0472">Membrane</keyword>
<dbReference type="PROSITE" id="PS50848">
    <property type="entry name" value="START"/>
    <property type="match status" value="1"/>
</dbReference>
<reference evidence="5" key="1">
    <citation type="journal article" date="2023" name="G3 (Bethesda)">
        <title>Whole genome assembly and annotation of the endangered Caribbean coral Acropora cervicornis.</title>
        <authorList>
            <person name="Selwyn J.D."/>
            <person name="Vollmer S.V."/>
        </authorList>
    </citation>
    <scope>NUCLEOTIDE SEQUENCE</scope>
    <source>
        <strain evidence="5">K2</strain>
    </source>
</reference>
<evidence type="ECO:0000256" key="1">
    <source>
        <dbReference type="SAM" id="MobiDB-lite"/>
    </source>
</evidence>
<name>A0AAD9UU77_ACRCE</name>
<dbReference type="EMBL" id="JARQWQ010000114">
    <property type="protein sequence ID" value="KAK2550159.1"/>
    <property type="molecule type" value="Genomic_DNA"/>
</dbReference>
<evidence type="ECO:0000313" key="6">
    <source>
        <dbReference type="Proteomes" id="UP001249851"/>
    </source>
</evidence>
<proteinExistence type="predicted"/>
<keyword evidence="2" id="KW-0812">Transmembrane</keyword>
<accession>A0AAD9UU77</accession>
<evidence type="ECO:0000256" key="3">
    <source>
        <dbReference type="SAM" id="SignalP"/>
    </source>
</evidence>
<feature type="transmembrane region" description="Helical" evidence="2">
    <location>
        <begin position="114"/>
        <end position="137"/>
    </location>
</feature>
<dbReference type="SUPFAM" id="SSF55961">
    <property type="entry name" value="Bet v1-like"/>
    <property type="match status" value="1"/>
</dbReference>
<feature type="signal peptide" evidence="3">
    <location>
        <begin position="1"/>
        <end position="22"/>
    </location>
</feature>
<dbReference type="Gene3D" id="3.30.530.20">
    <property type="match status" value="1"/>
</dbReference>
<organism evidence="5 6">
    <name type="scientific">Acropora cervicornis</name>
    <name type="common">Staghorn coral</name>
    <dbReference type="NCBI Taxonomy" id="6130"/>
    <lineage>
        <taxon>Eukaryota</taxon>
        <taxon>Metazoa</taxon>
        <taxon>Cnidaria</taxon>
        <taxon>Anthozoa</taxon>
        <taxon>Hexacorallia</taxon>
        <taxon>Scleractinia</taxon>
        <taxon>Astrocoeniina</taxon>
        <taxon>Acroporidae</taxon>
        <taxon>Acropora</taxon>
    </lineage>
</organism>